<keyword evidence="2" id="KW-1185">Reference proteome</keyword>
<dbReference type="EMBL" id="AKHW03006583">
    <property type="protein sequence ID" value="KYO19653.1"/>
    <property type="molecule type" value="Genomic_DNA"/>
</dbReference>
<gene>
    <name evidence="1" type="primary">HAUS7</name>
    <name evidence="1" type="ORF">Y1Q_0019571</name>
</gene>
<protein>
    <submittedName>
        <fullName evidence="1">HAUS augmin-like complex subunit 7</fullName>
    </submittedName>
</protein>
<sequence length="73" mass="7656">MAIAAEAAALYQRLQELGCPALEGAAPEDPDGALRLLCAPGGARRAAVLEWACMRYCSAPSQRAPRPAPLPPR</sequence>
<organism evidence="1 2">
    <name type="scientific">Alligator mississippiensis</name>
    <name type="common">American alligator</name>
    <dbReference type="NCBI Taxonomy" id="8496"/>
    <lineage>
        <taxon>Eukaryota</taxon>
        <taxon>Metazoa</taxon>
        <taxon>Chordata</taxon>
        <taxon>Craniata</taxon>
        <taxon>Vertebrata</taxon>
        <taxon>Euteleostomi</taxon>
        <taxon>Archelosauria</taxon>
        <taxon>Archosauria</taxon>
        <taxon>Crocodylia</taxon>
        <taxon>Alligatoridae</taxon>
        <taxon>Alligatorinae</taxon>
        <taxon>Alligator</taxon>
    </lineage>
</organism>
<comment type="caution">
    <text evidence="1">The sequence shown here is derived from an EMBL/GenBank/DDBJ whole genome shotgun (WGS) entry which is preliminary data.</text>
</comment>
<accession>A0A151M560</accession>
<evidence type="ECO:0000313" key="1">
    <source>
        <dbReference type="EMBL" id="KYO19653.1"/>
    </source>
</evidence>
<reference evidence="1 2" key="1">
    <citation type="journal article" date="2012" name="Genome Biol.">
        <title>Sequencing three crocodilian genomes to illuminate the evolution of archosaurs and amniotes.</title>
        <authorList>
            <person name="St John J.A."/>
            <person name="Braun E.L."/>
            <person name="Isberg S.R."/>
            <person name="Miles L.G."/>
            <person name="Chong A.Y."/>
            <person name="Gongora J."/>
            <person name="Dalzell P."/>
            <person name="Moran C."/>
            <person name="Bed'hom B."/>
            <person name="Abzhanov A."/>
            <person name="Burgess S.C."/>
            <person name="Cooksey A.M."/>
            <person name="Castoe T.A."/>
            <person name="Crawford N.G."/>
            <person name="Densmore L.D."/>
            <person name="Drew J.C."/>
            <person name="Edwards S.V."/>
            <person name="Faircloth B.C."/>
            <person name="Fujita M.K."/>
            <person name="Greenwold M.J."/>
            <person name="Hoffmann F.G."/>
            <person name="Howard J.M."/>
            <person name="Iguchi T."/>
            <person name="Janes D.E."/>
            <person name="Khan S.Y."/>
            <person name="Kohno S."/>
            <person name="de Koning A.J."/>
            <person name="Lance S.L."/>
            <person name="McCarthy F.M."/>
            <person name="McCormack J.E."/>
            <person name="Merchant M.E."/>
            <person name="Peterson D.G."/>
            <person name="Pollock D.D."/>
            <person name="Pourmand N."/>
            <person name="Raney B.J."/>
            <person name="Roessler K.A."/>
            <person name="Sanford J.R."/>
            <person name="Sawyer R.H."/>
            <person name="Schmidt C.J."/>
            <person name="Triplett E.W."/>
            <person name="Tuberville T.D."/>
            <person name="Venegas-Anaya M."/>
            <person name="Howard J.T."/>
            <person name="Jarvis E.D."/>
            <person name="Guillette L.J.Jr."/>
            <person name="Glenn T.C."/>
            <person name="Green R.E."/>
            <person name="Ray D.A."/>
        </authorList>
    </citation>
    <scope>NUCLEOTIDE SEQUENCE [LARGE SCALE GENOMIC DNA]</scope>
    <source>
        <strain evidence="1">KSC_2009_1</strain>
    </source>
</reference>
<name>A0A151M560_ALLMI</name>
<dbReference type="Proteomes" id="UP000050525">
    <property type="component" value="Unassembled WGS sequence"/>
</dbReference>
<evidence type="ECO:0000313" key="2">
    <source>
        <dbReference type="Proteomes" id="UP000050525"/>
    </source>
</evidence>
<dbReference type="AlphaFoldDB" id="A0A151M560"/>
<proteinExistence type="predicted"/>